<keyword evidence="2" id="KW-0732">Signal</keyword>
<accession>A0A060UR57</accession>
<evidence type="ECO:0000313" key="5">
    <source>
        <dbReference type="Proteomes" id="UP000193925"/>
    </source>
</evidence>
<evidence type="ECO:0000256" key="2">
    <source>
        <dbReference type="SAM" id="SignalP"/>
    </source>
</evidence>
<dbReference type="RefSeq" id="WP_035191682.1">
    <property type="nucleotide sequence ID" value="NZ_CCCS020000017.1"/>
</dbReference>
<proteinExistence type="predicted"/>
<evidence type="ECO:0000313" key="4">
    <source>
        <dbReference type="EMBL" id="SMH64964.1"/>
    </source>
</evidence>
<feature type="region of interest" description="Disordered" evidence="1">
    <location>
        <begin position="131"/>
        <end position="198"/>
    </location>
</feature>
<reference evidence="4 5" key="3">
    <citation type="submission" date="2017-03" db="EMBL/GenBank/DDBJ databases">
        <authorList>
            <person name="Regsiter A."/>
            <person name="William W."/>
        </authorList>
    </citation>
    <scope>NUCLEOTIDE SEQUENCE [LARGE SCALE GENOMIC DNA]</scope>
    <source>
        <strain evidence="4">PRJEB5721</strain>
    </source>
</reference>
<feature type="compositionally biased region" description="Basic and acidic residues" evidence="1">
    <location>
        <begin position="131"/>
        <end position="143"/>
    </location>
</feature>
<feature type="signal peptide" evidence="2">
    <location>
        <begin position="1"/>
        <end position="28"/>
    </location>
</feature>
<dbReference type="EMBL" id="LT841305">
    <property type="protein sequence ID" value="SMH64964.1"/>
    <property type="molecule type" value="Genomic_DNA"/>
</dbReference>
<keyword evidence="5" id="KW-1185">Reference proteome</keyword>
<dbReference type="EMBL" id="CCCS020000017">
    <property type="protein sequence ID" value="CDQ09293.1"/>
    <property type="molecule type" value="Genomic_DNA"/>
</dbReference>
<feature type="chain" id="PRO_5001588377" evidence="2">
    <location>
        <begin position="29"/>
        <end position="198"/>
    </location>
</feature>
<evidence type="ECO:0000313" key="3">
    <source>
        <dbReference type="EMBL" id="CDQ09293.1"/>
    </source>
</evidence>
<sequence length="198" mass="22233">MNWPQRHLICLVSGAILYAGTAATGASASPVDIQLNIGTQPMYAAPGYPPVTIATPPLMIWLSNLGVYAAYGAPQPIFYLGSSYYYYYGNRWWAGPGYRGPWRPIVAPPPALRHWNHRDWQNIQRDAGRHYRDPQWRHFRPAERPQPPRYRGPEQRAPGAFRGPEGHGPAQRPDHGQGHNDQNRGHGPQGQGSRQGRN</sequence>
<gene>
    <name evidence="4" type="ORF">AFERRI_10998</name>
    <name evidence="3" type="ORF">AFERRI_240127</name>
</gene>
<evidence type="ECO:0000256" key="1">
    <source>
        <dbReference type="SAM" id="MobiDB-lite"/>
    </source>
</evidence>
<dbReference type="AlphaFoldDB" id="A0A060UR57"/>
<name>A0A060UR57_9PROT</name>
<feature type="compositionally biased region" description="Basic and acidic residues" evidence="1">
    <location>
        <begin position="172"/>
        <end position="184"/>
    </location>
</feature>
<reference evidence="3" key="1">
    <citation type="submission" date="2014-03" db="EMBL/GenBank/DDBJ databases">
        <authorList>
            <person name="Genoscope - CEA"/>
        </authorList>
    </citation>
    <scope>NUCLEOTIDE SEQUENCE [LARGE SCALE GENOMIC DNA]</scope>
    <source>
        <strain evidence="3">CF27</strain>
    </source>
</reference>
<protein>
    <submittedName>
        <fullName evidence="3">Uncharacterized protein</fullName>
    </submittedName>
</protein>
<dbReference type="Proteomes" id="UP000193925">
    <property type="component" value="Chromosome AFERRI"/>
</dbReference>
<organism evidence="3">
    <name type="scientific">Acidithiobacillus ferrivorans</name>
    <dbReference type="NCBI Taxonomy" id="160808"/>
    <lineage>
        <taxon>Bacteria</taxon>
        <taxon>Pseudomonadati</taxon>
        <taxon>Pseudomonadota</taxon>
        <taxon>Acidithiobacillia</taxon>
        <taxon>Acidithiobacillales</taxon>
        <taxon>Acidithiobacillaceae</taxon>
        <taxon>Acidithiobacillus</taxon>
    </lineage>
</organism>
<reference evidence="3" key="2">
    <citation type="submission" date="2014-07" db="EMBL/GenBank/DDBJ databases">
        <title>Initial genome analysis of the psychrotolerant acidophile Acidithiobacillus ferrivorans CF27: insights into iron and sulfur oxidation pathways and into biofilm formation.</title>
        <authorList>
            <person name="Talla E."/>
            <person name="Hedrich S."/>
            <person name="Mangenot S."/>
            <person name="Ji B."/>
            <person name="Johnson D.B."/>
            <person name="Barbe V."/>
            <person name="Bonnefoy V."/>
        </authorList>
    </citation>
    <scope>NUCLEOTIDE SEQUENCE [LARGE SCALE GENOMIC DNA]</scope>
    <source>
        <strain evidence="3">CF27</strain>
    </source>
</reference>